<evidence type="ECO:0000313" key="4">
    <source>
        <dbReference type="Proteomes" id="UP000076482"/>
    </source>
</evidence>
<sequence>MKSSNPLLNEDRFNTSSTSETPMSLSGTISKIALLFIMLLSTSVFAYTQTVAGKMQNKTMTIFLIISFILILITTFFPKISPFTALIYAGCEGVVIGTITAFYGAMFNGIVFQAILITISIFTVMLILYSTRLIQTTEKFKSIVLVATLGIAVVYLISFALSFANIQIPFIHESGWIGIGFSLFVVIIAALNLVLDFDSIEAGVNYEAPKYMEWYTGLGLLVTLVWLYLDILRLLSKIASRD</sequence>
<evidence type="ECO:0000256" key="2">
    <source>
        <dbReference type="SAM" id="Phobius"/>
    </source>
</evidence>
<evidence type="ECO:0000313" key="3">
    <source>
        <dbReference type="EMBL" id="KZD71976.1"/>
    </source>
</evidence>
<feature type="compositionally biased region" description="Polar residues" evidence="1">
    <location>
        <begin position="14"/>
        <end position="23"/>
    </location>
</feature>
<reference evidence="3 4" key="1">
    <citation type="submission" date="2015-09" db="EMBL/GenBank/DDBJ databases">
        <title>Bacillus cereus food isolates.</title>
        <authorList>
            <person name="Boekhorst J."/>
        </authorList>
    </citation>
    <scope>NUCLEOTIDE SEQUENCE [LARGE SCALE GENOMIC DNA]</scope>
    <source>
        <strain evidence="3 4">B4088</strain>
    </source>
</reference>
<evidence type="ECO:0000256" key="1">
    <source>
        <dbReference type="SAM" id="MobiDB-lite"/>
    </source>
</evidence>
<feature type="transmembrane region" description="Helical" evidence="2">
    <location>
        <begin position="143"/>
        <end position="164"/>
    </location>
</feature>
<feature type="transmembrane region" description="Helical" evidence="2">
    <location>
        <begin position="29"/>
        <end position="48"/>
    </location>
</feature>
<accession>A0A164QP20</accession>
<evidence type="ECO:0008006" key="5">
    <source>
        <dbReference type="Google" id="ProtNLM"/>
    </source>
</evidence>
<keyword evidence="2" id="KW-1133">Transmembrane helix</keyword>
<dbReference type="Proteomes" id="UP000076482">
    <property type="component" value="Unassembled WGS sequence"/>
</dbReference>
<name>A0A164QP20_BACCE</name>
<gene>
    <name evidence="3" type="ORF">B4088_0437</name>
</gene>
<comment type="caution">
    <text evidence="3">The sequence shown here is derived from an EMBL/GenBank/DDBJ whole genome shotgun (WGS) entry which is preliminary data.</text>
</comment>
<dbReference type="PANTHER" id="PTHR41282">
    <property type="entry name" value="CONSERVED TRANSMEMBRANE PROTEIN-RELATED"/>
    <property type="match status" value="1"/>
</dbReference>
<protein>
    <recommendedName>
        <fullName evidence="5">Bax inhibitor-1/YccA family protein</fullName>
    </recommendedName>
</protein>
<dbReference type="Pfam" id="PF12811">
    <property type="entry name" value="BaxI_1"/>
    <property type="match status" value="1"/>
</dbReference>
<keyword evidence="2" id="KW-0472">Membrane</keyword>
<feature type="transmembrane region" description="Helical" evidence="2">
    <location>
        <begin position="60"/>
        <end position="77"/>
    </location>
</feature>
<dbReference type="AlphaFoldDB" id="A0A164QP20"/>
<dbReference type="InterPro" id="IPR010539">
    <property type="entry name" value="BaxI_1-like"/>
</dbReference>
<dbReference type="PANTHER" id="PTHR41282:SF1">
    <property type="entry name" value="CONSERVED TRANSMEMBRANE PROTEIN-RELATED"/>
    <property type="match status" value="1"/>
</dbReference>
<keyword evidence="2" id="KW-0812">Transmembrane</keyword>
<feature type="transmembrane region" description="Helical" evidence="2">
    <location>
        <begin position="176"/>
        <end position="194"/>
    </location>
</feature>
<dbReference type="EMBL" id="LJKE01000015">
    <property type="protein sequence ID" value="KZD71976.1"/>
    <property type="molecule type" value="Genomic_DNA"/>
</dbReference>
<feature type="region of interest" description="Disordered" evidence="1">
    <location>
        <begin position="1"/>
        <end position="23"/>
    </location>
</feature>
<dbReference type="PATRIC" id="fig|1396.535.peg.4188"/>
<feature type="transmembrane region" description="Helical" evidence="2">
    <location>
        <begin position="214"/>
        <end position="235"/>
    </location>
</feature>
<dbReference type="RefSeq" id="WP_064774842.1">
    <property type="nucleotide sequence ID" value="NZ_LJKE01000015.1"/>
</dbReference>
<organism evidence="3 4">
    <name type="scientific">Bacillus cereus</name>
    <dbReference type="NCBI Taxonomy" id="1396"/>
    <lineage>
        <taxon>Bacteria</taxon>
        <taxon>Bacillati</taxon>
        <taxon>Bacillota</taxon>
        <taxon>Bacilli</taxon>
        <taxon>Bacillales</taxon>
        <taxon>Bacillaceae</taxon>
        <taxon>Bacillus</taxon>
        <taxon>Bacillus cereus group</taxon>
    </lineage>
</organism>
<feature type="transmembrane region" description="Helical" evidence="2">
    <location>
        <begin position="83"/>
        <end position="103"/>
    </location>
</feature>
<proteinExistence type="predicted"/>
<dbReference type="PIRSF" id="PIRSF009160">
    <property type="entry name" value="UCP009160"/>
    <property type="match status" value="1"/>
</dbReference>
<feature type="transmembrane region" description="Helical" evidence="2">
    <location>
        <begin position="110"/>
        <end position="131"/>
    </location>
</feature>